<dbReference type="AlphaFoldDB" id="W2JJ63"/>
<name>W2JJ63_PHYNI</name>
<protein>
    <recommendedName>
        <fullName evidence="4">Secreted protein</fullName>
    </recommendedName>
</protein>
<feature type="non-terminal residue" evidence="2">
    <location>
        <position position="86"/>
    </location>
</feature>
<gene>
    <name evidence="2" type="ORF">L916_04332</name>
</gene>
<proteinExistence type="predicted"/>
<evidence type="ECO:0000313" key="3">
    <source>
        <dbReference type="Proteomes" id="UP000053864"/>
    </source>
</evidence>
<accession>W2JJ63</accession>
<evidence type="ECO:0008006" key="4">
    <source>
        <dbReference type="Google" id="ProtNLM"/>
    </source>
</evidence>
<feature type="signal peptide" evidence="1">
    <location>
        <begin position="1"/>
        <end position="21"/>
    </location>
</feature>
<organism evidence="2 3">
    <name type="scientific">Phytophthora nicotianae</name>
    <name type="common">Potato buckeye rot agent</name>
    <name type="synonym">Phytophthora parasitica</name>
    <dbReference type="NCBI Taxonomy" id="4792"/>
    <lineage>
        <taxon>Eukaryota</taxon>
        <taxon>Sar</taxon>
        <taxon>Stramenopiles</taxon>
        <taxon>Oomycota</taxon>
        <taxon>Peronosporomycetes</taxon>
        <taxon>Peronosporales</taxon>
        <taxon>Peronosporaceae</taxon>
        <taxon>Phytophthora</taxon>
    </lineage>
</organism>
<sequence>MRKNRSMRVTSQCLLLMAVLFEPHYLTRRSLEASVAAIRGFRLRNRQSVRVIIHRGTKKRTELQILHVCHTIHIFVLNVNFDLILG</sequence>
<feature type="chain" id="PRO_5004818622" description="Secreted protein" evidence="1">
    <location>
        <begin position="22"/>
        <end position="86"/>
    </location>
</feature>
<reference evidence="2 3" key="1">
    <citation type="submission" date="2013-11" db="EMBL/GenBank/DDBJ databases">
        <title>The Genome Sequence of Phytophthora parasitica CJ05E6.</title>
        <authorList>
            <consortium name="The Broad Institute Genomics Platform"/>
            <person name="Russ C."/>
            <person name="Tyler B."/>
            <person name="Panabieres F."/>
            <person name="Shan W."/>
            <person name="Tripathy S."/>
            <person name="Grunwald N."/>
            <person name="Machado M."/>
            <person name="Johnson C.S."/>
            <person name="Arredondo F."/>
            <person name="Hong C."/>
            <person name="Coffey M."/>
            <person name="Young S.K."/>
            <person name="Zeng Q."/>
            <person name="Gargeya S."/>
            <person name="Fitzgerald M."/>
            <person name="Abouelleil A."/>
            <person name="Alvarado L."/>
            <person name="Chapman S.B."/>
            <person name="Gainer-Dewar J."/>
            <person name="Goldberg J."/>
            <person name="Griggs A."/>
            <person name="Gujja S."/>
            <person name="Hansen M."/>
            <person name="Howarth C."/>
            <person name="Imamovic A."/>
            <person name="Ireland A."/>
            <person name="Larimer J."/>
            <person name="McCowan C."/>
            <person name="Murphy C."/>
            <person name="Pearson M."/>
            <person name="Poon T.W."/>
            <person name="Priest M."/>
            <person name="Roberts A."/>
            <person name="Saif S."/>
            <person name="Shea T."/>
            <person name="Sykes S."/>
            <person name="Wortman J."/>
            <person name="Nusbaum C."/>
            <person name="Birren B."/>
        </authorList>
    </citation>
    <scope>NUCLEOTIDE SEQUENCE [LARGE SCALE GENOMIC DNA]</scope>
    <source>
        <strain evidence="2 3">CJ05E6</strain>
    </source>
</reference>
<dbReference type="EMBL" id="KI671739">
    <property type="protein sequence ID" value="ETL45608.1"/>
    <property type="molecule type" value="Genomic_DNA"/>
</dbReference>
<dbReference type="Proteomes" id="UP000053864">
    <property type="component" value="Unassembled WGS sequence"/>
</dbReference>
<evidence type="ECO:0000313" key="2">
    <source>
        <dbReference type="EMBL" id="ETL45608.1"/>
    </source>
</evidence>
<keyword evidence="1" id="KW-0732">Signal</keyword>
<evidence type="ECO:0000256" key="1">
    <source>
        <dbReference type="SAM" id="SignalP"/>
    </source>
</evidence>